<name>A0A0E2ZP11_9GAMM</name>
<evidence type="ECO:0000313" key="2">
    <source>
        <dbReference type="Proteomes" id="UP000028839"/>
    </source>
</evidence>
<gene>
    <name evidence="1" type="ORF">IB75_04680</name>
</gene>
<evidence type="ECO:0000313" key="1">
    <source>
        <dbReference type="EMBL" id="KFI20122.1"/>
    </source>
</evidence>
<dbReference type="OrthoDB" id="9772751at2"/>
<reference evidence="1 2" key="1">
    <citation type="submission" date="2014-07" db="EMBL/GenBank/DDBJ databases">
        <title>Comparative analysis of Nitrosococcus oceani genome inventories of strains from Pacific and Atlantic gyres.</title>
        <authorList>
            <person name="Lim C.K."/>
            <person name="Wang L."/>
            <person name="Sayavedra-Soto L.A."/>
            <person name="Klotz M.G."/>
        </authorList>
    </citation>
    <scope>NUCLEOTIDE SEQUENCE [LARGE SCALE GENOMIC DNA]</scope>
    <source>
        <strain evidence="1 2">C-27</strain>
    </source>
</reference>
<dbReference type="AlphaFoldDB" id="A0A0E2ZP11"/>
<comment type="caution">
    <text evidence="1">The sequence shown here is derived from an EMBL/GenBank/DDBJ whole genome shotgun (WGS) entry which is preliminary data.</text>
</comment>
<dbReference type="Proteomes" id="UP000028839">
    <property type="component" value="Unassembled WGS sequence"/>
</dbReference>
<dbReference type="HOGENOM" id="CLU_2586141_0_0_6"/>
<organism evidence="1 2">
    <name type="scientific">Nitrosococcus oceani C-27</name>
    <dbReference type="NCBI Taxonomy" id="314279"/>
    <lineage>
        <taxon>Bacteria</taxon>
        <taxon>Pseudomonadati</taxon>
        <taxon>Pseudomonadota</taxon>
        <taxon>Gammaproteobacteria</taxon>
        <taxon>Chromatiales</taxon>
        <taxon>Chromatiaceae</taxon>
        <taxon>Nitrosococcus</taxon>
    </lineage>
</organism>
<protein>
    <submittedName>
        <fullName evidence="1">Uncharacterized protein</fullName>
    </submittedName>
</protein>
<accession>A0A0E2ZP11</accession>
<proteinExistence type="predicted"/>
<sequence>MIYKGPYTEVYDEEGYIFPRGKYIAVCGRTFCFLKMGPYKDDFIGISPAILQEPTPWLCALGDSAPHTKNQKRNSQGELR</sequence>
<dbReference type="EMBL" id="JPGN01000027">
    <property type="protein sequence ID" value="KFI20122.1"/>
    <property type="molecule type" value="Genomic_DNA"/>
</dbReference>